<comment type="similarity">
    <text evidence="5">Belongs to the muscleblind family.</text>
</comment>
<dbReference type="InterPro" id="IPR000571">
    <property type="entry name" value="Znf_CCCH"/>
</dbReference>
<reference evidence="8" key="1">
    <citation type="submission" date="2021-10" db="EMBL/GenBank/DDBJ databases">
        <title>Tropical sea cucumber genome reveals ecological adaptation and Cuvierian tubules defense mechanism.</title>
        <authorList>
            <person name="Chen T."/>
        </authorList>
    </citation>
    <scope>NUCLEOTIDE SEQUENCE</scope>
    <source>
        <strain evidence="8">Nanhai2018</strain>
        <tissue evidence="8">Muscle</tissue>
    </source>
</reference>
<dbReference type="OrthoDB" id="6285980at2759"/>
<dbReference type="SMART" id="SM00356">
    <property type="entry name" value="ZnF_C3H1"/>
    <property type="match status" value="2"/>
</dbReference>
<dbReference type="Gene3D" id="3.30.1370.210">
    <property type="match status" value="1"/>
</dbReference>
<feature type="zinc finger region" description="C3H1-type" evidence="6">
    <location>
        <begin position="134"/>
        <end position="160"/>
    </location>
</feature>
<name>A0A9Q1BPQ2_HOLLE</name>
<evidence type="ECO:0000256" key="5">
    <source>
        <dbReference type="ARBA" id="ARBA00038226"/>
    </source>
</evidence>
<dbReference type="Pfam" id="PF14608">
    <property type="entry name" value="zf-CCCH_2"/>
    <property type="match status" value="1"/>
</dbReference>
<protein>
    <submittedName>
        <fullName evidence="8">Muscleblind-like protein 3</fullName>
    </submittedName>
</protein>
<dbReference type="EMBL" id="JAIZAY010000013">
    <property type="protein sequence ID" value="KAJ8030587.1"/>
    <property type="molecule type" value="Genomic_DNA"/>
</dbReference>
<gene>
    <name evidence="8" type="ORF">HOLleu_27043</name>
</gene>
<accession>A0A9Q1BPQ2</accession>
<feature type="domain" description="C3H1-type" evidence="7">
    <location>
        <begin position="101"/>
        <end position="127"/>
    </location>
</feature>
<dbReference type="GO" id="GO:0005654">
    <property type="term" value="C:nucleoplasm"/>
    <property type="evidence" value="ECO:0007669"/>
    <property type="project" value="TreeGrafter"/>
</dbReference>
<dbReference type="PANTHER" id="PTHR12675:SF12">
    <property type="entry name" value="PROTEIN MUSCLEBLIND"/>
    <property type="match status" value="1"/>
</dbReference>
<evidence type="ECO:0000256" key="1">
    <source>
        <dbReference type="ARBA" id="ARBA00022723"/>
    </source>
</evidence>
<evidence type="ECO:0000256" key="2">
    <source>
        <dbReference type="ARBA" id="ARBA00022737"/>
    </source>
</evidence>
<evidence type="ECO:0000259" key="7">
    <source>
        <dbReference type="PROSITE" id="PS50103"/>
    </source>
</evidence>
<keyword evidence="4 6" id="KW-0862">Zinc</keyword>
<sequence length="182" mass="20333">MWNYFKDDSSRWQSSPEYSNYLQNHPTLSTCIPRPPKVQASMVAQPQLAPPTMFPPNFLYNPMTPMTVMTQPQFLPAPLPMMPTPAIPFMTQHFLQNQNTSETLPVCRDFKSGNCKRPNCKYAHVVEDKVEIVEGKVTLCRDAAKGKCMRTNCKYYHVPVTATNGILPATASANATAASATF</sequence>
<keyword evidence="3 6" id="KW-0863">Zinc-finger</keyword>
<feature type="zinc finger region" description="C3H1-type" evidence="6">
    <location>
        <begin position="101"/>
        <end position="127"/>
    </location>
</feature>
<evidence type="ECO:0000313" key="9">
    <source>
        <dbReference type="Proteomes" id="UP001152320"/>
    </source>
</evidence>
<keyword evidence="1 6" id="KW-0479">Metal-binding</keyword>
<keyword evidence="9" id="KW-1185">Reference proteome</keyword>
<evidence type="ECO:0000313" key="8">
    <source>
        <dbReference type="EMBL" id="KAJ8030587.1"/>
    </source>
</evidence>
<dbReference type="GO" id="GO:0005737">
    <property type="term" value="C:cytoplasm"/>
    <property type="evidence" value="ECO:0007669"/>
    <property type="project" value="TreeGrafter"/>
</dbReference>
<dbReference type="InterPro" id="IPR054429">
    <property type="entry name" value="Znf-CCCH_Muscleblind-like"/>
</dbReference>
<dbReference type="GO" id="GO:0008270">
    <property type="term" value="F:zinc ion binding"/>
    <property type="evidence" value="ECO:0007669"/>
    <property type="project" value="UniProtKB-KW"/>
</dbReference>
<evidence type="ECO:0000256" key="3">
    <source>
        <dbReference type="ARBA" id="ARBA00022771"/>
    </source>
</evidence>
<dbReference type="AlphaFoldDB" id="A0A9Q1BPQ2"/>
<keyword evidence="2" id="KW-0677">Repeat</keyword>
<dbReference type="PANTHER" id="PTHR12675">
    <property type="entry name" value="MUSCLEBLIND-LIKE PROTEIN"/>
    <property type="match status" value="1"/>
</dbReference>
<dbReference type="PROSITE" id="PS50103">
    <property type="entry name" value="ZF_C3H1"/>
    <property type="match status" value="2"/>
</dbReference>
<evidence type="ECO:0000256" key="4">
    <source>
        <dbReference type="ARBA" id="ARBA00022833"/>
    </source>
</evidence>
<proteinExistence type="inferred from homology"/>
<dbReference type="Pfam" id="PF22628">
    <property type="entry name" value="zf-CCCH_10"/>
    <property type="match status" value="1"/>
</dbReference>
<feature type="domain" description="C3H1-type" evidence="7">
    <location>
        <begin position="134"/>
        <end position="160"/>
    </location>
</feature>
<dbReference type="GO" id="GO:0003723">
    <property type="term" value="F:RNA binding"/>
    <property type="evidence" value="ECO:0007669"/>
    <property type="project" value="TreeGrafter"/>
</dbReference>
<dbReference type="GO" id="GO:0043484">
    <property type="term" value="P:regulation of RNA splicing"/>
    <property type="evidence" value="ECO:0007669"/>
    <property type="project" value="TreeGrafter"/>
</dbReference>
<dbReference type="Proteomes" id="UP001152320">
    <property type="component" value="Chromosome 13"/>
</dbReference>
<evidence type="ECO:0000256" key="6">
    <source>
        <dbReference type="PROSITE-ProRule" id="PRU00723"/>
    </source>
</evidence>
<organism evidence="8 9">
    <name type="scientific">Holothuria leucospilota</name>
    <name type="common">Black long sea cucumber</name>
    <name type="synonym">Mertensiothuria leucospilota</name>
    <dbReference type="NCBI Taxonomy" id="206669"/>
    <lineage>
        <taxon>Eukaryota</taxon>
        <taxon>Metazoa</taxon>
        <taxon>Echinodermata</taxon>
        <taxon>Eleutherozoa</taxon>
        <taxon>Echinozoa</taxon>
        <taxon>Holothuroidea</taxon>
        <taxon>Aspidochirotacea</taxon>
        <taxon>Aspidochirotida</taxon>
        <taxon>Holothuriidae</taxon>
        <taxon>Holothuria</taxon>
    </lineage>
</organism>
<comment type="caution">
    <text evidence="8">The sequence shown here is derived from an EMBL/GenBank/DDBJ whole genome shotgun (WGS) entry which is preliminary data.</text>
</comment>